<name>A0A409XLJ4_PSICY</name>
<keyword evidence="2" id="KW-1133">Transmembrane helix</keyword>
<dbReference type="InParanoid" id="A0A409XLJ4"/>
<feature type="region of interest" description="Disordered" evidence="1">
    <location>
        <begin position="32"/>
        <end position="62"/>
    </location>
</feature>
<dbReference type="OrthoDB" id="3268868at2759"/>
<evidence type="ECO:0000313" key="4">
    <source>
        <dbReference type="Proteomes" id="UP000283269"/>
    </source>
</evidence>
<feature type="region of interest" description="Disordered" evidence="1">
    <location>
        <begin position="97"/>
        <end position="185"/>
    </location>
</feature>
<keyword evidence="2" id="KW-0472">Membrane</keyword>
<dbReference type="EMBL" id="NHYD01001272">
    <property type="protein sequence ID" value="PPQ91611.1"/>
    <property type="molecule type" value="Genomic_DNA"/>
</dbReference>
<dbReference type="Proteomes" id="UP000283269">
    <property type="component" value="Unassembled WGS sequence"/>
</dbReference>
<protein>
    <submittedName>
        <fullName evidence="3">Uncharacterized protein</fullName>
    </submittedName>
</protein>
<feature type="compositionally biased region" description="Polar residues" evidence="1">
    <location>
        <begin position="154"/>
        <end position="163"/>
    </location>
</feature>
<keyword evidence="2" id="KW-0812">Transmembrane</keyword>
<proteinExistence type="predicted"/>
<accession>A0A409XLJ4</accession>
<sequence length="185" mass="18216">MASPGGHQDYDASLLASAPVATKAQLQGGYNPDLLIEKPVTPSSRHRDLEASTPVNDGRDAGTAYATKKQPFYRTTKGIIIIVVVLVVIIAAAVGGGVGGSRKKNHNETVAPTGPDSGGQDGGSPPPASGNSTSSSTSSGSGASQVVGAPDPNASRSTTTSGGANALPTEPPATNGVGQLVNGSS</sequence>
<feature type="transmembrane region" description="Helical" evidence="2">
    <location>
        <begin position="78"/>
        <end position="98"/>
    </location>
</feature>
<organism evidence="3 4">
    <name type="scientific">Psilocybe cyanescens</name>
    <dbReference type="NCBI Taxonomy" id="93625"/>
    <lineage>
        <taxon>Eukaryota</taxon>
        <taxon>Fungi</taxon>
        <taxon>Dikarya</taxon>
        <taxon>Basidiomycota</taxon>
        <taxon>Agaricomycotina</taxon>
        <taxon>Agaricomycetes</taxon>
        <taxon>Agaricomycetidae</taxon>
        <taxon>Agaricales</taxon>
        <taxon>Agaricineae</taxon>
        <taxon>Strophariaceae</taxon>
        <taxon>Psilocybe</taxon>
    </lineage>
</organism>
<keyword evidence="4" id="KW-1185">Reference proteome</keyword>
<evidence type="ECO:0000313" key="3">
    <source>
        <dbReference type="EMBL" id="PPQ91611.1"/>
    </source>
</evidence>
<gene>
    <name evidence="3" type="ORF">CVT25_012792</name>
</gene>
<feature type="compositionally biased region" description="Low complexity" evidence="1">
    <location>
        <begin position="129"/>
        <end position="144"/>
    </location>
</feature>
<reference evidence="3 4" key="1">
    <citation type="journal article" date="2018" name="Evol. Lett.">
        <title>Horizontal gene cluster transfer increased hallucinogenic mushroom diversity.</title>
        <authorList>
            <person name="Reynolds H.T."/>
            <person name="Vijayakumar V."/>
            <person name="Gluck-Thaler E."/>
            <person name="Korotkin H.B."/>
            <person name="Matheny P.B."/>
            <person name="Slot J.C."/>
        </authorList>
    </citation>
    <scope>NUCLEOTIDE SEQUENCE [LARGE SCALE GENOMIC DNA]</scope>
    <source>
        <strain evidence="3 4">2631</strain>
    </source>
</reference>
<dbReference type="AlphaFoldDB" id="A0A409XLJ4"/>
<evidence type="ECO:0000256" key="1">
    <source>
        <dbReference type="SAM" id="MobiDB-lite"/>
    </source>
</evidence>
<evidence type="ECO:0000256" key="2">
    <source>
        <dbReference type="SAM" id="Phobius"/>
    </source>
</evidence>
<comment type="caution">
    <text evidence="3">The sequence shown here is derived from an EMBL/GenBank/DDBJ whole genome shotgun (WGS) entry which is preliminary data.</text>
</comment>